<accession>A0A2V2LPP3</accession>
<evidence type="ECO:0000313" key="8">
    <source>
        <dbReference type="Proteomes" id="UP000460654"/>
    </source>
</evidence>
<dbReference type="Proteomes" id="UP000291778">
    <property type="component" value="Unassembled WGS sequence"/>
</dbReference>
<sequence>MISLEIIYTWMDIIVLCPVHAPSHPQHQSIRALQTIMRLSLSHLSYAKKNRTNIKRRYIAY</sequence>
<reference evidence="1 5" key="2">
    <citation type="submission" date="2018-10" db="EMBL/GenBank/DDBJ databases">
        <authorList>
            <consortium name="NARMS: The National Antimicrobial Resistance Monitoring System"/>
        </authorList>
    </citation>
    <scope>NUCLEOTIDE SEQUENCE [LARGE SCALE GENOMIC DNA]</scope>
    <source>
        <strain evidence="1 5">CVM N17EC0276</strain>
    </source>
</reference>
<protein>
    <submittedName>
        <fullName evidence="2">Uncharacterized protein</fullName>
    </submittedName>
</protein>
<dbReference type="EMBL" id="SERV01000001">
    <property type="protein sequence ID" value="RYL85648.1"/>
    <property type="molecule type" value="Genomic_DNA"/>
</dbReference>
<evidence type="ECO:0000313" key="1">
    <source>
        <dbReference type="EMBL" id="MIB62418.1"/>
    </source>
</evidence>
<proteinExistence type="predicted"/>
<evidence type="ECO:0000313" key="6">
    <source>
        <dbReference type="Proteomes" id="UP000288730"/>
    </source>
</evidence>
<dbReference type="EMBL" id="ROAL01000019">
    <property type="protein sequence ID" value="MIB62418.1"/>
    <property type="molecule type" value="Genomic_DNA"/>
</dbReference>
<reference evidence="2 6" key="3">
    <citation type="submission" date="2019-01" db="EMBL/GenBank/DDBJ databases">
        <title>Genomic analysis of febrile catheter-associated UTI E. coli isolates.</title>
        <authorList>
            <person name="Potter R."/>
            <person name="Zou Z."/>
            <person name="Henderson J."/>
            <person name="Dantas G."/>
        </authorList>
    </citation>
    <scope>NUCLEOTIDE SEQUENCE [LARGE SCALE GENOMIC DNA]</scope>
    <source>
        <strain evidence="2 6">29_CAASB</strain>
    </source>
</reference>
<dbReference type="Proteomes" id="UP000288730">
    <property type="component" value="Unassembled WGS sequence"/>
</dbReference>
<evidence type="ECO:0000313" key="2">
    <source>
        <dbReference type="EMBL" id="RXC92221.1"/>
    </source>
</evidence>
<name>A0A2V2LPP3_ECOLX</name>
<comment type="caution">
    <text evidence="2">The sequence shown here is derived from an EMBL/GenBank/DDBJ whole genome shotgun (WGS) entry which is preliminary data.</text>
</comment>
<evidence type="ECO:0000313" key="7">
    <source>
        <dbReference type="Proteomes" id="UP000291778"/>
    </source>
</evidence>
<dbReference type="Proteomes" id="UP000460654">
    <property type="component" value="Unassembled WGS sequence"/>
</dbReference>
<evidence type="ECO:0000313" key="5">
    <source>
        <dbReference type="Proteomes" id="UP000271175"/>
    </source>
</evidence>
<dbReference type="EMBL" id="QYOH01000001">
    <property type="protein sequence ID" value="TXU38117.1"/>
    <property type="molecule type" value="Genomic_DNA"/>
</dbReference>
<dbReference type="AlphaFoldDB" id="A0A2V2LPP3"/>
<evidence type="ECO:0000313" key="3">
    <source>
        <dbReference type="EMBL" id="RYL85648.1"/>
    </source>
</evidence>
<reference evidence="3 7" key="4">
    <citation type="submission" date="2019-02" db="EMBL/GenBank/DDBJ databases">
        <authorList>
            <person name="Slukin P."/>
            <person name="Fursova N."/>
            <person name="Ermolenko Z."/>
            <person name="Mayskaya N."/>
            <person name="Kislichkina A."/>
            <person name="Mukhina T."/>
            <person name="Sizova A."/>
            <person name="Bogun A."/>
        </authorList>
    </citation>
    <scope>NUCLEOTIDE SEQUENCE [LARGE SCALE GENOMIC DNA]</scope>
    <source>
        <strain evidence="3">SCPM-O-B-8431</strain>
        <strain evidence="7">SCPM-O-B-8431(U15)</strain>
    </source>
</reference>
<gene>
    <name evidence="4" type="ORF">D4N09_01205</name>
    <name evidence="1" type="ORF">D9E49_18835</name>
    <name evidence="2" type="ORF">EPS76_30530</name>
    <name evidence="3" type="ORF">EWK56_00260</name>
</gene>
<evidence type="ECO:0000313" key="4">
    <source>
        <dbReference type="EMBL" id="TXU38117.1"/>
    </source>
</evidence>
<reference evidence="4 8" key="1">
    <citation type="submission" date="2018-09" db="EMBL/GenBank/DDBJ databases">
        <title>Persistent metagenomic signatures of early life antibiotic treatment in the infant gut microbiota and resistome.</title>
        <authorList>
            <person name="Gasparrini A.J."/>
        </authorList>
    </citation>
    <scope>NUCLEOTIDE SEQUENCE [LARGE SCALE GENOMIC DNA]</scope>
    <source>
        <strain evidence="4 8">T0181B.E-10</strain>
    </source>
</reference>
<dbReference type="Proteomes" id="UP000271175">
    <property type="component" value="Unassembled WGS sequence"/>
</dbReference>
<organism evidence="2 6">
    <name type="scientific">Escherichia coli</name>
    <dbReference type="NCBI Taxonomy" id="562"/>
    <lineage>
        <taxon>Bacteria</taxon>
        <taxon>Pseudomonadati</taxon>
        <taxon>Pseudomonadota</taxon>
        <taxon>Gammaproteobacteria</taxon>
        <taxon>Enterobacterales</taxon>
        <taxon>Enterobacteriaceae</taxon>
        <taxon>Escherichia</taxon>
    </lineage>
</organism>
<dbReference type="EMBL" id="SCJN01000754">
    <property type="protein sequence ID" value="RXC92221.1"/>
    <property type="molecule type" value="Genomic_DNA"/>
</dbReference>